<dbReference type="InterPro" id="IPR003507">
    <property type="entry name" value="S66_fam"/>
</dbReference>
<dbReference type="InterPro" id="IPR027461">
    <property type="entry name" value="Carboxypeptidase_A_C_sf"/>
</dbReference>
<evidence type="ECO:0000256" key="4">
    <source>
        <dbReference type="ARBA" id="ARBA00022801"/>
    </source>
</evidence>
<dbReference type="SUPFAM" id="SSF141986">
    <property type="entry name" value="LD-carboxypeptidase A C-terminal domain-like"/>
    <property type="match status" value="1"/>
</dbReference>
<dbReference type="InterPro" id="IPR040449">
    <property type="entry name" value="Peptidase_S66_N"/>
</dbReference>
<evidence type="ECO:0000259" key="8">
    <source>
        <dbReference type="Pfam" id="PF17676"/>
    </source>
</evidence>
<sequence length="309" mass="35194">MIFPEKLKKGDTIGVIAPASPSKSKTKKLLTYELEKIEQELNKLGYKVKFGKTCYLRYKGYLAGEDEFRVKDIENMFLDKDVNGILCLRGGYGTLRIIDKINYNIIKENPKVFIGYSDITALHIAFNQIANLVTYHGIMGLNFLHYDKYTFDSFSNILSMEDEIIIKNPEDEELHTLVQGKANGITVGGNLAVIISTLGTRYEIDTKNKILFIEEIGENMYKIDRMLTQLELSNKLNDCCGIIFGDFKKCRKDNEDDYDLYELLFEKIKKYNKPCLCNLKVGHCTSSNSILLGGNCCLDATNKSIKFVK</sequence>
<dbReference type="PANTHER" id="PTHR30237">
    <property type="entry name" value="MURAMOYLTETRAPEPTIDE CARBOXYPEPTIDASE"/>
    <property type="match status" value="1"/>
</dbReference>
<evidence type="ECO:0000256" key="1">
    <source>
        <dbReference type="ARBA" id="ARBA00010233"/>
    </source>
</evidence>
<keyword evidence="5" id="KW-0720">Serine protease</keyword>
<dbReference type="PIRSF" id="PIRSF028757">
    <property type="entry name" value="LD-carboxypeptidase"/>
    <property type="match status" value="1"/>
</dbReference>
<dbReference type="InterPro" id="IPR027478">
    <property type="entry name" value="LdcA_N"/>
</dbReference>
<dbReference type="Pfam" id="PF02016">
    <property type="entry name" value="Peptidase_S66"/>
    <property type="match status" value="1"/>
</dbReference>
<keyword evidence="2 9" id="KW-0121">Carboxypeptidase</keyword>
<dbReference type="KEGG" id="rhom:FRIFI_0434"/>
<dbReference type="Pfam" id="PF17676">
    <property type="entry name" value="Peptidase_S66C"/>
    <property type="match status" value="1"/>
</dbReference>
<dbReference type="Gene3D" id="3.50.30.60">
    <property type="entry name" value="LD-carboxypeptidase A C-terminal domain-like"/>
    <property type="match status" value="1"/>
</dbReference>
<evidence type="ECO:0000256" key="3">
    <source>
        <dbReference type="ARBA" id="ARBA00022670"/>
    </source>
</evidence>
<dbReference type="GO" id="GO:0006508">
    <property type="term" value="P:proteolysis"/>
    <property type="evidence" value="ECO:0007669"/>
    <property type="project" value="UniProtKB-KW"/>
</dbReference>
<keyword evidence="3" id="KW-0645">Protease</keyword>
<gene>
    <name evidence="9" type="ORF">FRIFI_0434</name>
</gene>
<dbReference type="PANTHER" id="PTHR30237:SF2">
    <property type="entry name" value="MUREIN TETRAPEPTIDE CARBOXYPEPTIDASE"/>
    <property type="match status" value="1"/>
</dbReference>
<protein>
    <submittedName>
        <fullName evidence="9">LD-carboxypeptidase</fullName>
    </submittedName>
</protein>
<keyword evidence="4" id="KW-0378">Hydrolase</keyword>
<evidence type="ECO:0000259" key="7">
    <source>
        <dbReference type="Pfam" id="PF02016"/>
    </source>
</evidence>
<dbReference type="CDD" id="cd07025">
    <property type="entry name" value="Peptidase_S66"/>
    <property type="match status" value="1"/>
</dbReference>
<feature type="active site" description="Nucleophile" evidence="6">
    <location>
        <position position="117"/>
    </location>
</feature>
<dbReference type="Gene3D" id="3.40.50.10740">
    <property type="entry name" value="Class I glutamine amidotransferase-like"/>
    <property type="match status" value="1"/>
</dbReference>
<feature type="domain" description="LD-carboxypeptidase N-terminal" evidence="7">
    <location>
        <begin position="13"/>
        <end position="137"/>
    </location>
</feature>
<name>A0A2P2BNM0_9FIRM</name>
<feature type="active site" description="Charge relay system" evidence="6">
    <location>
        <position position="214"/>
    </location>
</feature>
<dbReference type="InterPro" id="IPR040921">
    <property type="entry name" value="Peptidase_S66C"/>
</dbReference>
<dbReference type="GO" id="GO:0004180">
    <property type="term" value="F:carboxypeptidase activity"/>
    <property type="evidence" value="ECO:0007669"/>
    <property type="project" value="UniProtKB-KW"/>
</dbReference>
<accession>A0A2P2BNM0</accession>
<evidence type="ECO:0000256" key="2">
    <source>
        <dbReference type="ARBA" id="ARBA00022645"/>
    </source>
</evidence>
<keyword evidence="10" id="KW-1185">Reference proteome</keyword>
<dbReference type="Proteomes" id="UP000245695">
    <property type="component" value="Chromosome 1"/>
</dbReference>
<organism evidence="9 10">
    <name type="scientific">Romboutsia hominis</name>
    <dbReference type="NCBI Taxonomy" id="1507512"/>
    <lineage>
        <taxon>Bacteria</taxon>
        <taxon>Bacillati</taxon>
        <taxon>Bacillota</taxon>
        <taxon>Clostridia</taxon>
        <taxon>Peptostreptococcales</taxon>
        <taxon>Peptostreptococcaceae</taxon>
        <taxon>Romboutsia</taxon>
    </lineage>
</organism>
<dbReference type="RefSeq" id="WP_166504880.1">
    <property type="nucleotide sequence ID" value="NZ_LN650648.1"/>
</dbReference>
<evidence type="ECO:0000313" key="10">
    <source>
        <dbReference type="Proteomes" id="UP000245695"/>
    </source>
</evidence>
<dbReference type="AlphaFoldDB" id="A0A2P2BNM0"/>
<evidence type="ECO:0000256" key="6">
    <source>
        <dbReference type="PIRSR" id="PIRSR028757-1"/>
    </source>
</evidence>
<dbReference type="GO" id="GO:0008236">
    <property type="term" value="F:serine-type peptidase activity"/>
    <property type="evidence" value="ECO:0007669"/>
    <property type="project" value="UniProtKB-KW"/>
</dbReference>
<evidence type="ECO:0000256" key="5">
    <source>
        <dbReference type="ARBA" id="ARBA00022825"/>
    </source>
</evidence>
<reference evidence="9 10" key="1">
    <citation type="submission" date="2014-09" db="EMBL/GenBank/DDBJ databases">
        <authorList>
            <person name="Hornung B.V."/>
        </authorList>
    </citation>
    <scope>NUCLEOTIDE SEQUENCE [LARGE SCALE GENOMIC DNA]</scope>
    <source>
        <strain evidence="9 10">FRIFI</strain>
    </source>
</reference>
<proteinExistence type="inferred from homology"/>
<evidence type="ECO:0000313" key="9">
    <source>
        <dbReference type="EMBL" id="CEI71982.1"/>
    </source>
</evidence>
<comment type="similarity">
    <text evidence="1">Belongs to the peptidase S66 family.</text>
</comment>
<dbReference type="SUPFAM" id="SSF52317">
    <property type="entry name" value="Class I glutamine amidotransferase-like"/>
    <property type="match status" value="1"/>
</dbReference>
<dbReference type="InterPro" id="IPR029062">
    <property type="entry name" value="Class_I_gatase-like"/>
</dbReference>
<dbReference type="EMBL" id="LN650648">
    <property type="protein sequence ID" value="CEI71982.1"/>
    <property type="molecule type" value="Genomic_DNA"/>
</dbReference>
<feature type="domain" description="LD-carboxypeptidase C-terminal" evidence="8">
    <location>
        <begin position="184"/>
        <end position="298"/>
    </location>
</feature>
<feature type="active site" description="Charge relay system" evidence="6">
    <location>
        <position position="283"/>
    </location>
</feature>